<dbReference type="GO" id="GO:0003735">
    <property type="term" value="F:structural constituent of ribosome"/>
    <property type="evidence" value="ECO:0007669"/>
    <property type="project" value="InterPro"/>
</dbReference>
<evidence type="ECO:0000256" key="5">
    <source>
        <dbReference type="ARBA" id="ARBA00023274"/>
    </source>
</evidence>
<proteinExistence type="inferred from homology"/>
<sequence>MLPPALSRSLQGLARAACSRPAVFVAPAGSQARTFASVVPGTPATSKASTPSTSKVPTPEGHVRPHLGVEVNPNHGLYAFFRRVEKDGEVDYETVESRDHANTGSSRSWSAPELRRKNFKDLHTLWYVLLRERNLLATQRAEGKRMNILENRLSSPVQATKVRKSMARIKYVINERRVAFEQAITILEERRQAKLSTEEKERETQRVDEELVAQEELKAAQKPAQAPPQEVNLAVDGLFSSASQNAKQS</sequence>
<comment type="caution">
    <text evidence="9">The sequence shown here is derived from an EMBL/GenBank/DDBJ whole genome shotgun (WGS) entry which is preliminary data.</text>
</comment>
<feature type="region of interest" description="Disordered" evidence="8">
    <location>
        <begin position="40"/>
        <end position="68"/>
    </location>
</feature>
<dbReference type="InterPro" id="IPR036049">
    <property type="entry name" value="Ribosomal_uL29_sf"/>
</dbReference>
<dbReference type="Pfam" id="PF06984">
    <property type="entry name" value="MRP-L47"/>
    <property type="match status" value="1"/>
</dbReference>
<evidence type="ECO:0000256" key="2">
    <source>
        <dbReference type="ARBA" id="ARBA00009254"/>
    </source>
</evidence>
<dbReference type="GO" id="GO:0032543">
    <property type="term" value="P:mitochondrial translation"/>
    <property type="evidence" value="ECO:0007669"/>
    <property type="project" value="TreeGrafter"/>
</dbReference>
<evidence type="ECO:0000256" key="7">
    <source>
        <dbReference type="ARBA" id="ARBA00035399"/>
    </source>
</evidence>
<evidence type="ECO:0000256" key="1">
    <source>
        <dbReference type="ARBA" id="ARBA00004173"/>
    </source>
</evidence>
<keyword evidence="5" id="KW-0687">Ribonucleoprotein</keyword>
<evidence type="ECO:0000256" key="3">
    <source>
        <dbReference type="ARBA" id="ARBA00022980"/>
    </source>
</evidence>
<dbReference type="Proteomes" id="UP000703269">
    <property type="component" value="Unassembled WGS sequence"/>
</dbReference>
<dbReference type="Gene3D" id="6.10.330.20">
    <property type="match status" value="1"/>
</dbReference>
<dbReference type="InterPro" id="IPR010729">
    <property type="entry name" value="Ribosomal_uL29_mit"/>
</dbReference>
<dbReference type="GO" id="GO:0005762">
    <property type="term" value="C:mitochondrial large ribosomal subunit"/>
    <property type="evidence" value="ECO:0007669"/>
    <property type="project" value="TreeGrafter"/>
</dbReference>
<organism evidence="9 10">
    <name type="scientific">Phanerochaete sordida</name>
    <dbReference type="NCBI Taxonomy" id="48140"/>
    <lineage>
        <taxon>Eukaryota</taxon>
        <taxon>Fungi</taxon>
        <taxon>Dikarya</taxon>
        <taxon>Basidiomycota</taxon>
        <taxon>Agaricomycotina</taxon>
        <taxon>Agaricomycetes</taxon>
        <taxon>Polyporales</taxon>
        <taxon>Phanerochaetaceae</taxon>
        <taxon>Phanerochaete</taxon>
    </lineage>
</organism>
<dbReference type="OrthoDB" id="270763at2759"/>
<dbReference type="PANTHER" id="PTHR21183">
    <property type="entry name" value="RIBOSOMAL PROTEIN L47, MITOCHONDRIAL-RELATED"/>
    <property type="match status" value="1"/>
</dbReference>
<keyword evidence="10" id="KW-1185">Reference proteome</keyword>
<dbReference type="PANTHER" id="PTHR21183:SF18">
    <property type="entry name" value="LARGE RIBOSOMAL SUBUNIT PROTEIN UL29M"/>
    <property type="match status" value="1"/>
</dbReference>
<dbReference type="SUPFAM" id="SSF46561">
    <property type="entry name" value="Ribosomal protein L29 (L29p)"/>
    <property type="match status" value="1"/>
</dbReference>
<protein>
    <recommendedName>
        <fullName evidence="6">Large ribosomal subunit protein uL29m</fullName>
    </recommendedName>
    <alternativeName>
        <fullName evidence="7">54S ribosomal protein L4, mitochondrial</fullName>
    </alternativeName>
</protein>
<dbReference type="InterPro" id="IPR038340">
    <property type="entry name" value="MRP-L47_sf"/>
</dbReference>
<keyword evidence="3 9" id="KW-0689">Ribosomal protein</keyword>
<evidence type="ECO:0000256" key="8">
    <source>
        <dbReference type="SAM" id="MobiDB-lite"/>
    </source>
</evidence>
<evidence type="ECO:0000256" key="4">
    <source>
        <dbReference type="ARBA" id="ARBA00023128"/>
    </source>
</evidence>
<evidence type="ECO:0000313" key="9">
    <source>
        <dbReference type="EMBL" id="GJE98316.1"/>
    </source>
</evidence>
<feature type="compositionally biased region" description="Low complexity" evidence="8">
    <location>
        <begin position="42"/>
        <end position="59"/>
    </location>
</feature>
<name>A0A9P3GNM4_9APHY</name>
<evidence type="ECO:0000313" key="10">
    <source>
        <dbReference type="Proteomes" id="UP000703269"/>
    </source>
</evidence>
<feature type="compositionally biased region" description="Low complexity" evidence="8">
    <location>
        <begin position="220"/>
        <end position="230"/>
    </location>
</feature>
<dbReference type="EMBL" id="BPQB01000085">
    <property type="protein sequence ID" value="GJE98316.1"/>
    <property type="molecule type" value="Genomic_DNA"/>
</dbReference>
<gene>
    <name evidence="9" type="ORF">PsYK624_145430</name>
</gene>
<reference evidence="9 10" key="1">
    <citation type="submission" date="2021-08" db="EMBL/GenBank/DDBJ databases">
        <title>Draft Genome Sequence of Phanerochaete sordida strain YK-624.</title>
        <authorList>
            <person name="Mori T."/>
            <person name="Dohra H."/>
            <person name="Suzuki T."/>
            <person name="Kawagishi H."/>
            <person name="Hirai H."/>
        </authorList>
    </citation>
    <scope>NUCLEOTIDE SEQUENCE [LARGE SCALE GENOMIC DNA]</scope>
    <source>
        <strain evidence="9 10">YK-624</strain>
    </source>
</reference>
<accession>A0A9P3GNM4</accession>
<comment type="subcellular location">
    <subcellularLocation>
        <location evidence="1">Mitochondrion</location>
    </subcellularLocation>
</comment>
<feature type="region of interest" description="Disordered" evidence="8">
    <location>
        <begin position="215"/>
        <end position="237"/>
    </location>
</feature>
<comment type="similarity">
    <text evidence="2">Belongs to the universal ribosomal protein uL29 family.</text>
</comment>
<evidence type="ECO:0000256" key="6">
    <source>
        <dbReference type="ARBA" id="ARBA00035289"/>
    </source>
</evidence>
<dbReference type="AlphaFoldDB" id="A0A9P3GNM4"/>
<keyword evidence="4" id="KW-0496">Mitochondrion</keyword>